<dbReference type="EnsemblProtists" id="HpaT801037">
    <property type="protein sequence ID" value="HpaP801037"/>
    <property type="gene ID" value="HpaG801037"/>
</dbReference>
<organism evidence="1 2">
    <name type="scientific">Hyaloperonospora arabidopsidis (strain Emoy2)</name>
    <name type="common">Downy mildew agent</name>
    <name type="synonym">Peronospora arabidopsidis</name>
    <dbReference type="NCBI Taxonomy" id="559515"/>
    <lineage>
        <taxon>Eukaryota</taxon>
        <taxon>Sar</taxon>
        <taxon>Stramenopiles</taxon>
        <taxon>Oomycota</taxon>
        <taxon>Peronosporomycetes</taxon>
        <taxon>Peronosporales</taxon>
        <taxon>Peronosporaceae</taxon>
        <taxon>Hyaloperonospora</taxon>
    </lineage>
</organism>
<proteinExistence type="predicted"/>
<evidence type="ECO:0000313" key="2">
    <source>
        <dbReference type="Proteomes" id="UP000011713"/>
    </source>
</evidence>
<dbReference type="AlphaFoldDB" id="M4B438"/>
<dbReference type="Proteomes" id="UP000011713">
    <property type="component" value="Unassembled WGS sequence"/>
</dbReference>
<dbReference type="VEuPathDB" id="FungiDB:HpaG801037"/>
<dbReference type="EMBL" id="JH598253">
    <property type="status" value="NOT_ANNOTATED_CDS"/>
    <property type="molecule type" value="Genomic_DNA"/>
</dbReference>
<reference evidence="1" key="2">
    <citation type="submission" date="2015-06" db="UniProtKB">
        <authorList>
            <consortium name="EnsemblProtists"/>
        </authorList>
    </citation>
    <scope>IDENTIFICATION</scope>
    <source>
        <strain evidence="1">Emoy2</strain>
    </source>
</reference>
<name>M4B438_HYAAE</name>
<protein>
    <submittedName>
        <fullName evidence="1">Uncharacterized protein</fullName>
    </submittedName>
</protein>
<reference evidence="2" key="1">
    <citation type="journal article" date="2010" name="Science">
        <title>Signatures of adaptation to obligate biotrophy in the Hyaloperonospora arabidopsidis genome.</title>
        <authorList>
            <person name="Baxter L."/>
            <person name="Tripathy S."/>
            <person name="Ishaque N."/>
            <person name="Boot N."/>
            <person name="Cabral A."/>
            <person name="Kemen E."/>
            <person name="Thines M."/>
            <person name="Ah-Fong A."/>
            <person name="Anderson R."/>
            <person name="Badejoko W."/>
            <person name="Bittner-Eddy P."/>
            <person name="Boore J.L."/>
            <person name="Chibucos M.C."/>
            <person name="Coates M."/>
            <person name="Dehal P."/>
            <person name="Delehaunty K."/>
            <person name="Dong S."/>
            <person name="Downton P."/>
            <person name="Dumas B."/>
            <person name="Fabro G."/>
            <person name="Fronick C."/>
            <person name="Fuerstenberg S.I."/>
            <person name="Fulton L."/>
            <person name="Gaulin E."/>
            <person name="Govers F."/>
            <person name="Hughes L."/>
            <person name="Humphray S."/>
            <person name="Jiang R.H."/>
            <person name="Judelson H."/>
            <person name="Kamoun S."/>
            <person name="Kyung K."/>
            <person name="Meijer H."/>
            <person name="Minx P."/>
            <person name="Morris P."/>
            <person name="Nelson J."/>
            <person name="Phuntumart V."/>
            <person name="Qutob D."/>
            <person name="Rehmany A."/>
            <person name="Rougon-Cardoso A."/>
            <person name="Ryden P."/>
            <person name="Torto-Alalibo T."/>
            <person name="Studholme D."/>
            <person name="Wang Y."/>
            <person name="Win J."/>
            <person name="Wood J."/>
            <person name="Clifton S.W."/>
            <person name="Rogers J."/>
            <person name="Van den Ackerveken G."/>
            <person name="Jones J.D."/>
            <person name="McDowell J.M."/>
            <person name="Beynon J."/>
            <person name="Tyler B.M."/>
        </authorList>
    </citation>
    <scope>NUCLEOTIDE SEQUENCE [LARGE SCALE GENOMIC DNA]</scope>
    <source>
        <strain evidence="2">Emoy2</strain>
    </source>
</reference>
<evidence type="ECO:0000313" key="1">
    <source>
        <dbReference type="EnsemblProtists" id="HpaP801037"/>
    </source>
</evidence>
<dbReference type="InParanoid" id="M4B438"/>
<keyword evidence="2" id="KW-1185">Reference proteome</keyword>
<accession>M4B438</accession>
<sequence>MPGTPLPQWTMAPFLYRSSARSLCLSPNRVFHESAVHRTRPIFQLKTSTRWRRQTQETCLPPYWMAMVDGRSLNMRRKR</sequence>
<dbReference type="HOGENOM" id="CLU_2611158_0_0_1"/>